<dbReference type="InterPro" id="IPR005950">
    <property type="entry name" value="ModA"/>
</dbReference>
<dbReference type="Proteomes" id="UP000516404">
    <property type="component" value="Chromosome"/>
</dbReference>
<gene>
    <name evidence="5" type="primary">modA</name>
    <name evidence="5" type="ORF">IDM49_03110</name>
</gene>
<dbReference type="GO" id="GO:0030973">
    <property type="term" value="F:molybdate ion binding"/>
    <property type="evidence" value="ECO:0007669"/>
    <property type="project" value="TreeGrafter"/>
</dbReference>
<dbReference type="GO" id="GO:0015689">
    <property type="term" value="P:molybdate ion transport"/>
    <property type="evidence" value="ECO:0007669"/>
    <property type="project" value="InterPro"/>
</dbReference>
<proteinExistence type="inferred from homology"/>
<keyword evidence="2 4" id="KW-0479">Metal-binding</keyword>
<dbReference type="AlphaFoldDB" id="A0A7H2BF31"/>
<dbReference type="Pfam" id="PF13531">
    <property type="entry name" value="SBP_bac_11"/>
    <property type="match status" value="1"/>
</dbReference>
<dbReference type="SUPFAM" id="SSF53850">
    <property type="entry name" value="Periplasmic binding protein-like II"/>
    <property type="match status" value="1"/>
</dbReference>
<sequence length="261" mass="27099">MNTKVALGVTAAISGAVLAGCSQGADSQIKADSPGEASSTAPIIVFAAASLNAAGDELEKKYEETHNVDVQINYAGSSTLVRQLADGAPADVLITADAAAMEKAHSEVDSLEKDTEVIATNQLVLVTAPGNPKNIQSIQDLQREDVVTGICASDVPCGRLATTALDKAGATVSTRSEEISVSKVATKLSNGEVDAGFVYTTDARNIKDARVIELADVPPNEYPLALTSQGELNSAATDFAQWLNSAEAQSVLEKYGFDKAQ</sequence>
<keyword evidence="3" id="KW-0732">Signal</keyword>
<organism evidence="5 6">
    <name type="scientific">Rothia terrae</name>
    <dbReference type="NCBI Taxonomy" id="396015"/>
    <lineage>
        <taxon>Bacteria</taxon>
        <taxon>Bacillati</taxon>
        <taxon>Actinomycetota</taxon>
        <taxon>Actinomycetes</taxon>
        <taxon>Micrococcales</taxon>
        <taxon>Micrococcaceae</taxon>
        <taxon>Rothia</taxon>
    </lineage>
</organism>
<dbReference type="GeneID" id="96623215"/>
<dbReference type="PIRSF" id="PIRSF004846">
    <property type="entry name" value="ModA"/>
    <property type="match status" value="1"/>
</dbReference>
<feature type="binding site" evidence="4">
    <location>
        <position position="77"/>
    </location>
    <ligand>
        <name>molybdate</name>
        <dbReference type="ChEBI" id="CHEBI:36264"/>
    </ligand>
</feature>
<dbReference type="KEGG" id="rter:IDM49_03110"/>
<evidence type="ECO:0000256" key="2">
    <source>
        <dbReference type="ARBA" id="ARBA00022723"/>
    </source>
</evidence>
<dbReference type="PANTHER" id="PTHR30632:SF0">
    <property type="entry name" value="SULFATE-BINDING PROTEIN"/>
    <property type="match status" value="1"/>
</dbReference>
<keyword evidence="4" id="KW-0500">Molybdenum</keyword>
<dbReference type="NCBIfam" id="TIGR01256">
    <property type="entry name" value="modA"/>
    <property type="match status" value="1"/>
</dbReference>
<feature type="binding site" evidence="4">
    <location>
        <position position="50"/>
    </location>
    <ligand>
        <name>molybdate</name>
        <dbReference type="ChEBI" id="CHEBI:36264"/>
    </ligand>
</feature>
<evidence type="ECO:0000256" key="3">
    <source>
        <dbReference type="ARBA" id="ARBA00022729"/>
    </source>
</evidence>
<feature type="binding site" evidence="4">
    <location>
        <position position="181"/>
    </location>
    <ligand>
        <name>molybdate</name>
        <dbReference type="ChEBI" id="CHEBI:36264"/>
    </ligand>
</feature>
<dbReference type="Gene3D" id="3.40.190.10">
    <property type="entry name" value="Periplasmic binding protein-like II"/>
    <property type="match status" value="2"/>
</dbReference>
<name>A0A7H2BF31_9MICC</name>
<accession>A0A7H2BF31</accession>
<protein>
    <submittedName>
        <fullName evidence="5">Molybdate ABC transporter substrate-binding protein</fullName>
    </submittedName>
</protein>
<dbReference type="InterPro" id="IPR050682">
    <property type="entry name" value="ModA/WtpA"/>
</dbReference>
<evidence type="ECO:0000256" key="1">
    <source>
        <dbReference type="ARBA" id="ARBA00009175"/>
    </source>
</evidence>
<reference evidence="5 6" key="1">
    <citation type="submission" date="2020-09" db="EMBL/GenBank/DDBJ databases">
        <title>Investigation of environmental microbes.</title>
        <authorList>
            <person name="Ou Y."/>
            <person name="Kang Q."/>
        </authorList>
    </citation>
    <scope>NUCLEOTIDE SEQUENCE [LARGE SCALE GENOMIC DNA]</scope>
    <source>
        <strain evidence="5 6">KJZ-14</strain>
    </source>
</reference>
<dbReference type="RefSeq" id="WP_190724995.1">
    <property type="nucleotide sequence ID" value="NZ_CP061539.1"/>
</dbReference>
<feature type="binding site" evidence="4">
    <location>
        <position position="199"/>
    </location>
    <ligand>
        <name>molybdate</name>
        <dbReference type="ChEBI" id="CHEBI:36264"/>
    </ligand>
</feature>
<dbReference type="PANTHER" id="PTHR30632">
    <property type="entry name" value="MOLYBDATE-BINDING PERIPLASMIC PROTEIN"/>
    <property type="match status" value="1"/>
</dbReference>
<evidence type="ECO:0000313" key="5">
    <source>
        <dbReference type="EMBL" id="QNV38277.1"/>
    </source>
</evidence>
<evidence type="ECO:0000313" key="6">
    <source>
        <dbReference type="Proteomes" id="UP000516404"/>
    </source>
</evidence>
<dbReference type="EMBL" id="CP061539">
    <property type="protein sequence ID" value="QNV38277.1"/>
    <property type="molecule type" value="Genomic_DNA"/>
</dbReference>
<comment type="similarity">
    <text evidence="1">Belongs to the bacterial solute-binding protein ModA family.</text>
</comment>
<dbReference type="PROSITE" id="PS51257">
    <property type="entry name" value="PROKAR_LIPOPROTEIN"/>
    <property type="match status" value="1"/>
</dbReference>
<dbReference type="GO" id="GO:0046872">
    <property type="term" value="F:metal ion binding"/>
    <property type="evidence" value="ECO:0007669"/>
    <property type="project" value="UniProtKB-KW"/>
</dbReference>
<evidence type="ECO:0000256" key="4">
    <source>
        <dbReference type="PIRSR" id="PIRSR004846-1"/>
    </source>
</evidence>
<keyword evidence="6" id="KW-1185">Reference proteome</keyword>